<protein>
    <recommendedName>
        <fullName evidence="2">OTU domain-containing protein</fullName>
    </recommendedName>
</protein>
<evidence type="ECO:0000313" key="5">
    <source>
        <dbReference type="Proteomes" id="UP000682733"/>
    </source>
</evidence>
<dbReference type="AlphaFoldDB" id="A0A8S2U232"/>
<reference evidence="4" key="1">
    <citation type="submission" date="2021-02" db="EMBL/GenBank/DDBJ databases">
        <authorList>
            <person name="Nowell W R."/>
        </authorList>
    </citation>
    <scope>NUCLEOTIDE SEQUENCE</scope>
</reference>
<comment type="caution">
    <text evidence="4">The sequence shown here is derived from an EMBL/GenBank/DDBJ whole genome shotgun (WGS) entry which is preliminary data.</text>
</comment>
<name>A0A8S2U232_9BILA</name>
<dbReference type="Proteomes" id="UP000677228">
    <property type="component" value="Unassembled WGS sequence"/>
</dbReference>
<proteinExistence type="predicted"/>
<accession>A0A8S2U232</accession>
<gene>
    <name evidence="3" type="ORF">OVA965_LOCUS38193</name>
    <name evidence="4" type="ORF">TMI583_LOCUS39357</name>
</gene>
<dbReference type="EMBL" id="CAJNOK010037304">
    <property type="protein sequence ID" value="CAF1529777.1"/>
    <property type="molecule type" value="Genomic_DNA"/>
</dbReference>
<evidence type="ECO:0000313" key="3">
    <source>
        <dbReference type="EMBL" id="CAF1529777.1"/>
    </source>
</evidence>
<feature type="domain" description="OTU" evidence="2">
    <location>
        <begin position="149"/>
        <end position="163"/>
    </location>
</feature>
<dbReference type="EMBL" id="CAJOBA010059524">
    <property type="protein sequence ID" value="CAF4316653.1"/>
    <property type="molecule type" value="Genomic_DNA"/>
</dbReference>
<dbReference type="PROSITE" id="PS50802">
    <property type="entry name" value="OTU"/>
    <property type="match status" value="1"/>
</dbReference>
<evidence type="ECO:0000313" key="4">
    <source>
        <dbReference type="EMBL" id="CAF4316653.1"/>
    </source>
</evidence>
<organism evidence="4 5">
    <name type="scientific">Didymodactylos carnosus</name>
    <dbReference type="NCBI Taxonomy" id="1234261"/>
    <lineage>
        <taxon>Eukaryota</taxon>
        <taxon>Metazoa</taxon>
        <taxon>Spiralia</taxon>
        <taxon>Gnathifera</taxon>
        <taxon>Rotifera</taxon>
        <taxon>Eurotatoria</taxon>
        <taxon>Bdelloidea</taxon>
        <taxon>Philodinida</taxon>
        <taxon>Philodinidae</taxon>
        <taxon>Didymodactylos</taxon>
    </lineage>
</organism>
<feature type="region of interest" description="Disordered" evidence="1">
    <location>
        <begin position="1"/>
        <end position="41"/>
    </location>
</feature>
<dbReference type="InterPro" id="IPR003323">
    <property type="entry name" value="OTU_dom"/>
</dbReference>
<evidence type="ECO:0000259" key="2">
    <source>
        <dbReference type="PROSITE" id="PS50802"/>
    </source>
</evidence>
<dbReference type="Proteomes" id="UP000682733">
    <property type="component" value="Unassembled WGS sequence"/>
</dbReference>
<evidence type="ECO:0000256" key="1">
    <source>
        <dbReference type="SAM" id="MobiDB-lite"/>
    </source>
</evidence>
<sequence>MPRGPRPVTSNFPLSRPARPRDKPLSPIKNQNNSPLRKELKSSDDNITAIITNNIVIDNGNILHTSSSDQTPLPIDNNIGTDRMDYDRENCLILCEKVEDKMVFSPPNKEWMTNRVMELKLVRTRNKLTNFKLESFGETREITVNTKPSSIRNIIPDGNCLFR</sequence>